<dbReference type="AlphaFoldDB" id="A0A1B0BDQ6"/>
<protein>
    <submittedName>
        <fullName evidence="1">Uncharacterized protein</fullName>
    </submittedName>
</protein>
<evidence type="ECO:0000313" key="2">
    <source>
        <dbReference type="Proteomes" id="UP000092460"/>
    </source>
</evidence>
<dbReference type="VEuPathDB" id="VectorBase:GPPI026786"/>
<proteinExistence type="predicted"/>
<organism evidence="1 2">
    <name type="scientific">Glossina palpalis gambiensis</name>
    <dbReference type="NCBI Taxonomy" id="67801"/>
    <lineage>
        <taxon>Eukaryota</taxon>
        <taxon>Metazoa</taxon>
        <taxon>Ecdysozoa</taxon>
        <taxon>Arthropoda</taxon>
        <taxon>Hexapoda</taxon>
        <taxon>Insecta</taxon>
        <taxon>Pterygota</taxon>
        <taxon>Neoptera</taxon>
        <taxon>Endopterygota</taxon>
        <taxon>Diptera</taxon>
        <taxon>Brachycera</taxon>
        <taxon>Muscomorpha</taxon>
        <taxon>Hippoboscoidea</taxon>
        <taxon>Glossinidae</taxon>
        <taxon>Glossina</taxon>
    </lineage>
</organism>
<accession>A0A1B0BDQ6</accession>
<name>A0A1B0BDQ6_9MUSC</name>
<reference evidence="1" key="2">
    <citation type="submission" date="2020-05" db="UniProtKB">
        <authorList>
            <consortium name="EnsemblMetazoa"/>
        </authorList>
    </citation>
    <scope>IDENTIFICATION</scope>
    <source>
        <strain evidence="1">IAEA</strain>
    </source>
</reference>
<dbReference type="EMBL" id="JXJN01012599">
    <property type="status" value="NOT_ANNOTATED_CDS"/>
    <property type="molecule type" value="Genomic_DNA"/>
</dbReference>
<dbReference type="EnsemblMetazoa" id="GPPI026786-RA">
    <property type="protein sequence ID" value="GPPI026786-PA"/>
    <property type="gene ID" value="GPPI026786"/>
</dbReference>
<dbReference type="Proteomes" id="UP000092460">
    <property type="component" value="Unassembled WGS sequence"/>
</dbReference>
<reference evidence="2" key="1">
    <citation type="submission" date="2015-01" db="EMBL/GenBank/DDBJ databases">
        <authorList>
            <person name="Aksoy S."/>
            <person name="Warren W."/>
            <person name="Wilson R.K."/>
        </authorList>
    </citation>
    <scope>NUCLEOTIDE SEQUENCE [LARGE SCALE GENOMIC DNA]</scope>
    <source>
        <strain evidence="2">IAEA</strain>
    </source>
</reference>
<keyword evidence="2" id="KW-1185">Reference proteome</keyword>
<evidence type="ECO:0000313" key="1">
    <source>
        <dbReference type="EnsemblMetazoa" id="GPPI026786-PA"/>
    </source>
</evidence>
<sequence length="126" mass="14250">MKTIFICSFYNFGWLKRDFQYLYVNHSSHNSSKDWAKPINPVKIPITEYCSYRQNIRWIHAGSSITPKQRLTNTELSNEAKSKNNGLQARVSPAFNTAIGIFKLSLMVCTSTTLNSSSLASAPNKI</sequence>